<feature type="region of interest" description="Disordered" evidence="1">
    <location>
        <begin position="35"/>
        <end position="72"/>
    </location>
</feature>
<evidence type="ECO:0000256" key="1">
    <source>
        <dbReference type="SAM" id="MobiDB-lite"/>
    </source>
</evidence>
<dbReference type="EMBL" id="HBKN01029375">
    <property type="protein sequence ID" value="CAE2313434.1"/>
    <property type="molecule type" value="Transcribed_RNA"/>
</dbReference>
<organism evidence="2">
    <name type="scientific">Guillardia theta</name>
    <name type="common">Cryptophyte</name>
    <name type="synonym">Cryptomonas phi</name>
    <dbReference type="NCBI Taxonomy" id="55529"/>
    <lineage>
        <taxon>Eukaryota</taxon>
        <taxon>Cryptophyceae</taxon>
        <taxon>Pyrenomonadales</taxon>
        <taxon>Geminigeraceae</taxon>
        <taxon>Guillardia</taxon>
    </lineage>
</organism>
<accession>A0A7S4L2Y4</accession>
<protein>
    <submittedName>
        <fullName evidence="2">Uncharacterized protein</fullName>
    </submittedName>
</protein>
<gene>
    <name evidence="2" type="ORF">GTHE00462_LOCUS22743</name>
</gene>
<proteinExistence type="predicted"/>
<evidence type="ECO:0000313" key="2">
    <source>
        <dbReference type="EMBL" id="CAE2313434.1"/>
    </source>
</evidence>
<dbReference type="AlphaFoldDB" id="A0A7S4L2Y4"/>
<sequence length="101" mass="11109">METRERRFSVESATKKCRACSSNFAFRTQSAPTLRHYPMIPDTRMGDASSDGTIGIPSPSPPTIPMDKIKSPPLKSAQNFFENFLSRPGSNCSLPPGDFVI</sequence>
<reference evidence="2" key="1">
    <citation type="submission" date="2021-01" db="EMBL/GenBank/DDBJ databases">
        <authorList>
            <person name="Corre E."/>
            <person name="Pelletier E."/>
            <person name="Niang G."/>
            <person name="Scheremetjew M."/>
            <person name="Finn R."/>
            <person name="Kale V."/>
            <person name="Holt S."/>
            <person name="Cochrane G."/>
            <person name="Meng A."/>
            <person name="Brown T."/>
            <person name="Cohen L."/>
        </authorList>
    </citation>
    <scope>NUCLEOTIDE SEQUENCE</scope>
    <source>
        <strain evidence="2">CCMP 2712</strain>
    </source>
</reference>
<name>A0A7S4L2Y4_GUITH</name>